<dbReference type="EMBL" id="VLKT01000035">
    <property type="protein sequence ID" value="TWI29622.1"/>
    <property type="molecule type" value="Genomic_DNA"/>
</dbReference>
<keyword evidence="9" id="KW-1185">Reference proteome</keyword>
<dbReference type="RefSeq" id="WP_145720995.1">
    <property type="nucleotide sequence ID" value="NZ_BSPF01000010.1"/>
</dbReference>
<dbReference type="AlphaFoldDB" id="A0A562NBQ3"/>
<dbReference type="CDD" id="cd00221">
    <property type="entry name" value="Vsr"/>
    <property type="match status" value="1"/>
</dbReference>
<organism evidence="8 9">
    <name type="scientific">Mesorhizobium tianshanense</name>
    <dbReference type="NCBI Taxonomy" id="39844"/>
    <lineage>
        <taxon>Bacteria</taxon>
        <taxon>Pseudomonadati</taxon>
        <taxon>Pseudomonadota</taxon>
        <taxon>Alphaproteobacteria</taxon>
        <taxon>Hyphomicrobiales</taxon>
        <taxon>Phyllobacteriaceae</taxon>
        <taxon>Mesorhizobium</taxon>
    </lineage>
</organism>
<gene>
    <name evidence="8" type="ORF">IQ26_05044</name>
</gene>
<sequence length="156" mass="18428">MIVCQDLRPQPPPEADEESDAPPTPARSALMGRVRGKNTTPEMVVRRAAHRLGLRFRIHRRDMPGTPDMVLRKHRLVIFVHGCFWHRHEGCRRCTTPKTRAEFWREKFRRNVERDHRHVDALRKRGWNVLIIWECETKNPRELDVLLIEATTDPTS</sequence>
<comment type="function">
    <text evidence="6">May nick specific sequences that contain T:G mispairs resulting from m5C-deamination.</text>
</comment>
<keyword evidence="1 6" id="KW-0540">Nuclease</keyword>
<dbReference type="OrthoDB" id="9801520at2"/>
<dbReference type="InterPro" id="IPR011335">
    <property type="entry name" value="Restrct_endonuc-II-like"/>
</dbReference>
<dbReference type="GO" id="GO:0016787">
    <property type="term" value="F:hydrolase activity"/>
    <property type="evidence" value="ECO:0007669"/>
    <property type="project" value="UniProtKB-KW"/>
</dbReference>
<evidence type="ECO:0000256" key="5">
    <source>
        <dbReference type="ARBA" id="ARBA00023204"/>
    </source>
</evidence>
<evidence type="ECO:0000256" key="6">
    <source>
        <dbReference type="PIRNR" id="PIRNR018267"/>
    </source>
</evidence>
<dbReference type="NCBIfam" id="TIGR00632">
    <property type="entry name" value="vsr"/>
    <property type="match status" value="1"/>
</dbReference>
<keyword evidence="3 6" id="KW-0227">DNA damage</keyword>
<name>A0A562NBQ3_9HYPH</name>
<evidence type="ECO:0000256" key="7">
    <source>
        <dbReference type="SAM" id="MobiDB-lite"/>
    </source>
</evidence>
<dbReference type="InterPro" id="IPR004603">
    <property type="entry name" value="DNA_mismatch_endonuc_vsr"/>
</dbReference>
<comment type="similarity">
    <text evidence="6">Belongs to the vsr family.</text>
</comment>
<evidence type="ECO:0000256" key="4">
    <source>
        <dbReference type="ARBA" id="ARBA00022801"/>
    </source>
</evidence>
<dbReference type="EC" id="3.1.-.-" evidence="6"/>
<protein>
    <recommendedName>
        <fullName evidence="6">Very short patch repair endonuclease</fullName>
        <ecNumber evidence="6">3.1.-.-</ecNumber>
    </recommendedName>
</protein>
<evidence type="ECO:0000256" key="1">
    <source>
        <dbReference type="ARBA" id="ARBA00022722"/>
    </source>
</evidence>
<evidence type="ECO:0000256" key="3">
    <source>
        <dbReference type="ARBA" id="ARBA00022763"/>
    </source>
</evidence>
<dbReference type="Pfam" id="PF03852">
    <property type="entry name" value="Vsr"/>
    <property type="match status" value="1"/>
</dbReference>
<dbReference type="Proteomes" id="UP000317122">
    <property type="component" value="Unassembled WGS sequence"/>
</dbReference>
<dbReference type="PIRSF" id="PIRSF018267">
    <property type="entry name" value="VSR_endonuc"/>
    <property type="match status" value="1"/>
</dbReference>
<proteinExistence type="inferred from homology"/>
<evidence type="ECO:0000313" key="9">
    <source>
        <dbReference type="Proteomes" id="UP000317122"/>
    </source>
</evidence>
<accession>A0A562NBQ3</accession>
<feature type="region of interest" description="Disordered" evidence="7">
    <location>
        <begin position="1"/>
        <end position="29"/>
    </location>
</feature>
<dbReference type="GO" id="GO:0006298">
    <property type="term" value="P:mismatch repair"/>
    <property type="evidence" value="ECO:0007669"/>
    <property type="project" value="UniProtKB-UniRule"/>
</dbReference>
<keyword evidence="4 6" id="KW-0378">Hydrolase</keyword>
<dbReference type="Gene3D" id="3.40.960.10">
    <property type="entry name" value="VSR Endonuclease"/>
    <property type="match status" value="1"/>
</dbReference>
<keyword evidence="5 6" id="KW-0234">DNA repair</keyword>
<evidence type="ECO:0000256" key="2">
    <source>
        <dbReference type="ARBA" id="ARBA00022759"/>
    </source>
</evidence>
<evidence type="ECO:0000313" key="8">
    <source>
        <dbReference type="EMBL" id="TWI29622.1"/>
    </source>
</evidence>
<reference evidence="8 9" key="1">
    <citation type="journal article" date="2015" name="Stand. Genomic Sci.">
        <title>Genomic Encyclopedia of Bacterial and Archaeal Type Strains, Phase III: the genomes of soil and plant-associated and newly described type strains.</title>
        <authorList>
            <person name="Whitman W.B."/>
            <person name="Woyke T."/>
            <person name="Klenk H.P."/>
            <person name="Zhou Y."/>
            <person name="Lilburn T.G."/>
            <person name="Beck B.J."/>
            <person name="De Vos P."/>
            <person name="Vandamme P."/>
            <person name="Eisen J.A."/>
            <person name="Garrity G."/>
            <person name="Hugenholtz P."/>
            <person name="Kyrpides N.C."/>
        </authorList>
    </citation>
    <scope>NUCLEOTIDE SEQUENCE [LARGE SCALE GENOMIC DNA]</scope>
    <source>
        <strain evidence="8 9">CGMCC 1.2546</strain>
    </source>
</reference>
<keyword evidence="2 6" id="KW-0255">Endonuclease</keyword>
<comment type="caution">
    <text evidence="8">The sequence shown here is derived from an EMBL/GenBank/DDBJ whole genome shotgun (WGS) entry which is preliminary data.</text>
</comment>
<dbReference type="GO" id="GO:0004519">
    <property type="term" value="F:endonuclease activity"/>
    <property type="evidence" value="ECO:0007669"/>
    <property type="project" value="UniProtKB-KW"/>
</dbReference>
<dbReference type="SUPFAM" id="SSF52980">
    <property type="entry name" value="Restriction endonuclease-like"/>
    <property type="match status" value="1"/>
</dbReference>